<accession>A0A914ELC0</accession>
<dbReference type="Proteomes" id="UP000887540">
    <property type="component" value="Unplaced"/>
</dbReference>
<evidence type="ECO:0000313" key="1">
    <source>
        <dbReference type="Proteomes" id="UP000887540"/>
    </source>
</evidence>
<dbReference type="WBParaSite" id="ACRNAN_scaffold8761.g14197.t1">
    <property type="protein sequence ID" value="ACRNAN_scaffold8761.g14197.t1"/>
    <property type="gene ID" value="ACRNAN_scaffold8761.g14197"/>
</dbReference>
<reference evidence="2" key="1">
    <citation type="submission" date="2022-11" db="UniProtKB">
        <authorList>
            <consortium name="WormBaseParasite"/>
        </authorList>
    </citation>
    <scope>IDENTIFICATION</scope>
</reference>
<sequence>MTYTLYDTPVLSFIILNEVLYIRPQNYSFEIWYFNSYNGTSNYTEPRYTVYGSKNLTNYLGSFHQRDHFDVIKSEDNEMTLFTSKNNFLLYHNMSNAMQIWFRIPELAAQNCFNSDNFHFIYPTQTTFHINQAASSKGDCNFYVFPALPSIESSSATLPTLCMTNIQYNSSKMLEVFSVILLNSAVNNTKLFECNQDSCKDWSNTCVNGNTLQFTIPPDGYLAIDYYSLDDSKKYPVTLDPEKHKCMTPVFAWFEFDIGFFKARSAYHYTTRLQPTLAANSL</sequence>
<name>A0A914ELC0_9BILA</name>
<dbReference type="AlphaFoldDB" id="A0A914ELC0"/>
<proteinExistence type="predicted"/>
<keyword evidence="1" id="KW-1185">Reference proteome</keyword>
<organism evidence="1 2">
    <name type="scientific">Acrobeloides nanus</name>
    <dbReference type="NCBI Taxonomy" id="290746"/>
    <lineage>
        <taxon>Eukaryota</taxon>
        <taxon>Metazoa</taxon>
        <taxon>Ecdysozoa</taxon>
        <taxon>Nematoda</taxon>
        <taxon>Chromadorea</taxon>
        <taxon>Rhabditida</taxon>
        <taxon>Tylenchina</taxon>
        <taxon>Cephalobomorpha</taxon>
        <taxon>Cephaloboidea</taxon>
        <taxon>Cephalobidae</taxon>
        <taxon>Acrobeloides</taxon>
    </lineage>
</organism>
<evidence type="ECO:0000313" key="2">
    <source>
        <dbReference type="WBParaSite" id="ACRNAN_scaffold8761.g14197.t1"/>
    </source>
</evidence>
<protein>
    <submittedName>
        <fullName evidence="2">Uncharacterized protein</fullName>
    </submittedName>
</protein>